<accession>A0A0V0HJH3</accession>
<name>A0A0V0HJH3_SOLCH</name>
<organism evidence="1">
    <name type="scientific">Solanum chacoense</name>
    <name type="common">Chaco potato</name>
    <dbReference type="NCBI Taxonomy" id="4108"/>
    <lineage>
        <taxon>Eukaryota</taxon>
        <taxon>Viridiplantae</taxon>
        <taxon>Streptophyta</taxon>
        <taxon>Embryophyta</taxon>
        <taxon>Tracheophyta</taxon>
        <taxon>Spermatophyta</taxon>
        <taxon>Magnoliopsida</taxon>
        <taxon>eudicotyledons</taxon>
        <taxon>Gunneridae</taxon>
        <taxon>Pentapetalae</taxon>
        <taxon>asterids</taxon>
        <taxon>lamiids</taxon>
        <taxon>Solanales</taxon>
        <taxon>Solanaceae</taxon>
        <taxon>Solanoideae</taxon>
        <taxon>Solaneae</taxon>
        <taxon>Solanum</taxon>
    </lineage>
</organism>
<evidence type="ECO:0000313" key="1">
    <source>
        <dbReference type="EMBL" id="JAP20388.1"/>
    </source>
</evidence>
<dbReference type="AlphaFoldDB" id="A0A0V0HJH3"/>
<dbReference type="EMBL" id="GEDG01018909">
    <property type="protein sequence ID" value="JAP20388.1"/>
    <property type="molecule type" value="Transcribed_RNA"/>
</dbReference>
<reference evidence="1" key="1">
    <citation type="submission" date="2015-12" db="EMBL/GenBank/DDBJ databases">
        <title>Gene expression during late stages of embryo sac development: a critical building block for successful pollen-pistil interactions.</title>
        <authorList>
            <person name="Liu Y."/>
            <person name="Joly V."/>
            <person name="Sabar M."/>
            <person name="Matton D.P."/>
        </authorList>
    </citation>
    <scope>NUCLEOTIDE SEQUENCE</scope>
</reference>
<protein>
    <submittedName>
        <fullName evidence="1">Putative ovule protein</fullName>
    </submittedName>
</protein>
<proteinExistence type="predicted"/>
<sequence>MCIKGKFIRTTWQSGVRIPRGRLQRSIARENKIRELCRNDVERRMIGTRMLEGLGRACTN</sequence>